<proteinExistence type="predicted"/>
<name>R9R4L8_9CAUD</name>
<dbReference type="EMBL" id="KC438283">
    <property type="protein sequence ID" value="AGI61907.1"/>
    <property type="molecule type" value="Genomic_DNA"/>
</dbReference>
<sequence length="177" mass="20319">MNNVTELPTQREFLLGYDYMVDREVRFIPKDKPLGGTTAYLTIKEMSELSEEVNDAAVVLMTYYFRKVKTPKFDFFADALVAKALGWSVSKTKKTRLALVNSGWLKRITFTQPTTKAKITVFYVGKEMCRLVTTAEEFSSVESKRKSIMNHFGLSSWEEVMATKSYEEIIEASMLFN</sequence>
<dbReference type="Proteomes" id="UP000014321">
    <property type="component" value="Segment"/>
</dbReference>
<accession>R9R4L8</accession>
<gene>
    <name evidence="1" type="ORF">VCO139_0081</name>
</gene>
<evidence type="ECO:0000313" key="2">
    <source>
        <dbReference type="Proteomes" id="UP000014321"/>
    </source>
</evidence>
<reference evidence="1 2" key="1">
    <citation type="journal article" date="2013" name="Virol. J.">
        <title>Whole genome sequencing and comparative genomic analyses of two Vibrio cholerae O139 Bengal-specific Podoviruses to other N4-like phages reveal extensive genetic diversity.</title>
        <authorList>
            <person name="Fouts D.E."/>
            <person name="Klumpp J."/>
            <person name="Bishop-Lilly K.A."/>
            <person name="Rajavel M."/>
            <person name="Willner K.M."/>
            <person name="Butani A."/>
            <person name="Henry M."/>
            <person name="Biswas B."/>
            <person name="Li M."/>
            <person name="Albert M.J."/>
            <person name="Loessner M.J."/>
            <person name="Calendar R."/>
            <person name="Sozhamannan S."/>
        </authorList>
    </citation>
    <scope>NUCLEOTIDE SEQUENCE [LARGE SCALE GENOMIC DNA]</scope>
</reference>
<keyword evidence="2" id="KW-1185">Reference proteome</keyword>
<organism evidence="1 2">
    <name type="scientific">Vibrio phage VCO139</name>
    <dbReference type="NCBI Taxonomy" id="1283073"/>
    <lineage>
        <taxon>Viruses</taxon>
        <taxon>Duplodnaviria</taxon>
        <taxon>Heunggongvirae</taxon>
        <taxon>Uroviricota</taxon>
        <taxon>Caudoviricetes</taxon>
        <taxon>Schitoviridae</taxon>
        <taxon>Pacinivirus</taxon>
        <taxon>Pacinivirus VCO139</taxon>
    </lineage>
</organism>
<evidence type="ECO:0000313" key="1">
    <source>
        <dbReference type="EMBL" id="AGI61907.1"/>
    </source>
</evidence>
<protein>
    <submittedName>
        <fullName evidence="1">Uncharacterized protein</fullName>
    </submittedName>
</protein>